<dbReference type="VEuPathDB" id="TriTrypDB:Tb11.v5.0313"/>
<dbReference type="InterPro" id="IPR025932">
    <property type="entry name" value="Trypano_VSG_B_N_dom"/>
</dbReference>
<feature type="chain" id="PRO_5013221333" evidence="10">
    <location>
        <begin position="19"/>
        <end position="548"/>
    </location>
</feature>
<dbReference type="GO" id="GO:0005886">
    <property type="term" value="C:plasma membrane"/>
    <property type="evidence" value="ECO:0007669"/>
    <property type="project" value="UniProtKB-SubCell"/>
</dbReference>
<keyword evidence="6" id="KW-0472">Membrane</keyword>
<sequence length="548" mass="59297">MILRLVLTLIFSAANAKAADENAREFRAMCWLYNLLTTAPREPLLEGGANGTTKTTLRDKINSIKTDILMLNLTLAENEVLATLKDANKYANQAATQEDGKKVAYFTGITQDKFAAMRKAHAKLFEEGQEGRNRRQAYNLPIPPALKDKLGPVFYQLEMKASKLTEELDFASNRLETERKAAAQAMGEAAFGTAYQPKILRNTILGSEIPRPPADHFPWKGSNRDDVCKTADKTTGKAGAALATDMLCICLPMSNSDSNNYCKTDPDKPTSSTAISTPEQANTEFEKIVPSCKKVKEGTTTTATPAALTATVGDIFSLLGKNRKGHTGTPSQAAHDPTEAAILGVHEFYQTKPACTANNAKPLETAGHGLCIDYNSLMSDPAGIPWVGKVADAEKHLNAVEHIFKQATQLIAQAEAVKGQMETLLLMGDLLKPTATAPAPGNKQPTVEEQNKCDKFKNNETDCTNNGCNYDSTKKECKPKAEAETTVTGTGETAKEGETTEKCKGKPEKDCTSPDCKWENNACKDSSILVNKKFALSVVSAAFVALLF</sequence>
<dbReference type="Pfam" id="PF13206">
    <property type="entry name" value="VSG_B"/>
    <property type="match status" value="1"/>
</dbReference>
<comment type="function">
    <text evidence="1">VSG forms a coat on the surface of the parasite. The trypanosome evades the immune response of the host by expressing a series of antigenically distinct VSGs from an estimated 1000 VSG genes.</text>
</comment>
<evidence type="ECO:0000259" key="12">
    <source>
        <dbReference type="Pfam" id="PF13206"/>
    </source>
</evidence>
<evidence type="ECO:0000313" key="13">
    <source>
        <dbReference type="EMBL" id="APD72586.1"/>
    </source>
</evidence>
<organism evidence="13">
    <name type="scientific">Trypanosoma brucei</name>
    <dbReference type="NCBI Taxonomy" id="5691"/>
    <lineage>
        <taxon>Eukaryota</taxon>
        <taxon>Discoba</taxon>
        <taxon>Euglenozoa</taxon>
        <taxon>Kinetoplastea</taxon>
        <taxon>Metakinetoplastina</taxon>
        <taxon>Trypanosomatida</taxon>
        <taxon>Trypanosomatidae</taxon>
        <taxon>Trypanosoma</taxon>
    </lineage>
</organism>
<dbReference type="Pfam" id="PF10659">
    <property type="entry name" value="Trypan_glycop_C"/>
    <property type="match status" value="1"/>
</dbReference>
<name>A0A1J0R425_9TRYP</name>
<evidence type="ECO:0000256" key="2">
    <source>
        <dbReference type="ARBA" id="ARBA00004609"/>
    </source>
</evidence>
<keyword evidence="5 10" id="KW-0732">Signal</keyword>
<feature type="domain" description="Trypanosome variant surface glycoprotein C-terminal" evidence="11">
    <location>
        <begin position="453"/>
        <end position="547"/>
    </location>
</feature>
<feature type="signal peptide" evidence="10">
    <location>
        <begin position="1"/>
        <end position="18"/>
    </location>
</feature>
<proteinExistence type="predicted"/>
<dbReference type="VEuPathDB" id="TriTrypDB:Tb427_000581700"/>
<dbReference type="InterPro" id="IPR019609">
    <property type="entry name" value="Variant_surf_glycoprt_trypan_C"/>
</dbReference>
<evidence type="ECO:0000256" key="9">
    <source>
        <dbReference type="SAM" id="MobiDB-lite"/>
    </source>
</evidence>
<evidence type="ECO:0000256" key="1">
    <source>
        <dbReference type="ARBA" id="ARBA00002523"/>
    </source>
</evidence>
<feature type="domain" description="Trypanosome variant surface glycoprotein B-type N-terminal" evidence="12">
    <location>
        <begin position="7"/>
        <end position="413"/>
    </location>
</feature>
<evidence type="ECO:0000259" key="11">
    <source>
        <dbReference type="Pfam" id="PF10659"/>
    </source>
</evidence>
<evidence type="ECO:0000256" key="3">
    <source>
        <dbReference type="ARBA" id="ARBA00022475"/>
    </source>
</evidence>
<evidence type="ECO:0000256" key="8">
    <source>
        <dbReference type="ARBA" id="ARBA00023288"/>
    </source>
</evidence>
<protein>
    <submittedName>
        <fullName evidence="13">Variant surface glycoprotein 1125.33</fullName>
    </submittedName>
</protein>
<evidence type="ECO:0000256" key="7">
    <source>
        <dbReference type="ARBA" id="ARBA00023180"/>
    </source>
</evidence>
<evidence type="ECO:0000256" key="10">
    <source>
        <dbReference type="SAM" id="SignalP"/>
    </source>
</evidence>
<accession>A0A1J0R425</accession>
<feature type="compositionally biased region" description="Basic and acidic residues" evidence="9">
    <location>
        <begin position="493"/>
        <end position="510"/>
    </location>
</feature>
<evidence type="ECO:0000256" key="6">
    <source>
        <dbReference type="ARBA" id="ARBA00023136"/>
    </source>
</evidence>
<keyword evidence="7" id="KW-0325">Glycoprotein</keyword>
<keyword evidence="8" id="KW-0449">Lipoprotein</keyword>
<comment type="subcellular location">
    <subcellularLocation>
        <location evidence="2">Cell membrane</location>
        <topology evidence="2">Lipid-anchor</topology>
        <topology evidence="2">GPI-anchor</topology>
    </subcellularLocation>
</comment>
<feature type="region of interest" description="Disordered" evidence="9">
    <location>
        <begin position="480"/>
        <end position="510"/>
    </location>
</feature>
<reference evidence="13" key="1">
    <citation type="submission" date="2016-08" db="EMBL/GenBank/DDBJ databases">
        <title>VSG repertoire of Trypanosoma brucei EATRO 1125.</title>
        <authorList>
            <person name="Cross G.A."/>
        </authorList>
    </citation>
    <scope>NUCLEOTIDE SEQUENCE</scope>
    <source>
        <strain evidence="13">EATRO 1125</strain>
    </source>
</reference>
<dbReference type="AlphaFoldDB" id="A0A1J0R425"/>
<dbReference type="Gene3D" id="3.30.1680.40">
    <property type="match status" value="1"/>
</dbReference>
<dbReference type="EMBL" id="KX698630">
    <property type="protein sequence ID" value="APD72586.1"/>
    <property type="molecule type" value="Genomic_DNA"/>
</dbReference>
<evidence type="ECO:0000256" key="4">
    <source>
        <dbReference type="ARBA" id="ARBA00022622"/>
    </source>
</evidence>
<evidence type="ECO:0000256" key="5">
    <source>
        <dbReference type="ARBA" id="ARBA00022729"/>
    </source>
</evidence>
<keyword evidence="4" id="KW-0336">GPI-anchor</keyword>
<dbReference type="GO" id="GO:0098552">
    <property type="term" value="C:side of membrane"/>
    <property type="evidence" value="ECO:0007669"/>
    <property type="project" value="UniProtKB-KW"/>
</dbReference>
<keyword evidence="3" id="KW-1003">Cell membrane</keyword>